<dbReference type="Gene3D" id="3.40.50.1580">
    <property type="entry name" value="Nucleoside phosphorylase domain"/>
    <property type="match status" value="1"/>
</dbReference>
<proteinExistence type="predicted"/>
<comment type="caution">
    <text evidence="2">The sequence shown here is derived from an EMBL/GenBank/DDBJ whole genome shotgun (WGS) entry which is preliminary data.</text>
</comment>
<keyword evidence="3" id="KW-1185">Reference proteome</keyword>
<accession>A0A5M3ZAV8</accession>
<feature type="compositionally biased region" description="Acidic residues" evidence="1">
    <location>
        <begin position="112"/>
        <end position="126"/>
    </location>
</feature>
<evidence type="ECO:0000256" key="1">
    <source>
        <dbReference type="SAM" id="MobiDB-lite"/>
    </source>
</evidence>
<dbReference type="Proteomes" id="UP000452235">
    <property type="component" value="Unassembled WGS sequence"/>
</dbReference>
<dbReference type="InterPro" id="IPR053137">
    <property type="entry name" value="NLR-like"/>
</dbReference>
<dbReference type="PANTHER" id="PTHR46082">
    <property type="entry name" value="ATP/GTP-BINDING PROTEIN-RELATED"/>
    <property type="match status" value="1"/>
</dbReference>
<dbReference type="AlphaFoldDB" id="A0A5M3ZAV8"/>
<dbReference type="VEuPathDB" id="FungiDB:ATEG_06783"/>
<evidence type="ECO:0000313" key="3">
    <source>
        <dbReference type="Proteomes" id="UP000452235"/>
    </source>
</evidence>
<protein>
    <submittedName>
        <fullName evidence="2">Purine and uridine phosphorylase</fullName>
    </submittedName>
</protein>
<sequence length="355" mass="38573">MSGVPGQFNHSDYTVWWICALPKTELVAAVAMLDEEHPVLPAADPNDTNSYLLGRIGHHNVVIACLPAETKGKVSAATVAKDMLRTFPAVRFGLMVGIGGGAPYYGSQGNDMESDGSEEDSENESEDIQDIRLGDVVVSLHSKSTEAVVQYDFGKSVQGKEFIRIGGRLYKPPLILLSAVSILRGQHALKGPKVPQLLAKVLRDNPLMATKFRHPGSGKDQLFKSDVVHAEGKDSCESCCGADNIKLVKRKDRQNDDPQIHYGTIGSADRAMHDATLRDKLAQKEKIKCFEMEAAGLMDLFPCLIIRGICNYADSHSNKTWQPYAAATAASYAKELLLIIPGNGVVGRHSDKQST</sequence>
<dbReference type="InterPro" id="IPR035994">
    <property type="entry name" value="Nucleoside_phosphorylase_sf"/>
</dbReference>
<dbReference type="PANTHER" id="PTHR46082:SF11">
    <property type="entry name" value="AAA+ ATPASE DOMAIN-CONTAINING PROTEIN-RELATED"/>
    <property type="match status" value="1"/>
</dbReference>
<feature type="region of interest" description="Disordered" evidence="1">
    <location>
        <begin position="107"/>
        <end position="126"/>
    </location>
</feature>
<dbReference type="GO" id="GO:0009116">
    <property type="term" value="P:nucleoside metabolic process"/>
    <property type="evidence" value="ECO:0007669"/>
    <property type="project" value="InterPro"/>
</dbReference>
<dbReference type="EMBL" id="BLJY01000012">
    <property type="protein sequence ID" value="GFF20453.1"/>
    <property type="molecule type" value="Genomic_DNA"/>
</dbReference>
<organism evidence="2 3">
    <name type="scientific">Aspergillus terreus</name>
    <dbReference type="NCBI Taxonomy" id="33178"/>
    <lineage>
        <taxon>Eukaryota</taxon>
        <taxon>Fungi</taxon>
        <taxon>Dikarya</taxon>
        <taxon>Ascomycota</taxon>
        <taxon>Pezizomycotina</taxon>
        <taxon>Eurotiomycetes</taxon>
        <taxon>Eurotiomycetidae</taxon>
        <taxon>Eurotiales</taxon>
        <taxon>Aspergillaceae</taxon>
        <taxon>Aspergillus</taxon>
        <taxon>Aspergillus subgen. Circumdati</taxon>
    </lineage>
</organism>
<dbReference type="SUPFAM" id="SSF53167">
    <property type="entry name" value="Purine and uridine phosphorylases"/>
    <property type="match status" value="1"/>
</dbReference>
<evidence type="ECO:0000313" key="2">
    <source>
        <dbReference type="EMBL" id="GFF20453.1"/>
    </source>
</evidence>
<dbReference type="OrthoDB" id="1577640at2759"/>
<dbReference type="GO" id="GO:0003824">
    <property type="term" value="F:catalytic activity"/>
    <property type="evidence" value="ECO:0007669"/>
    <property type="project" value="InterPro"/>
</dbReference>
<gene>
    <name evidence="2" type="ORF">ATEIFO6365_0012020900</name>
</gene>
<name>A0A5M3ZAV8_ASPTE</name>
<reference evidence="2 3" key="1">
    <citation type="submission" date="2020-01" db="EMBL/GenBank/DDBJ databases">
        <title>Aspergillus terreus IFO 6365 whole genome shotgun sequence.</title>
        <authorList>
            <person name="Kanamasa S."/>
            <person name="Takahashi H."/>
        </authorList>
    </citation>
    <scope>NUCLEOTIDE SEQUENCE [LARGE SCALE GENOMIC DNA]</scope>
    <source>
        <strain evidence="2 3">IFO 6365</strain>
    </source>
</reference>